<name>A0A935Q016_9PROT</name>
<protein>
    <submittedName>
        <fullName evidence="9">AI-2E family transporter YdiK</fullName>
    </submittedName>
</protein>
<proteinExistence type="inferred from homology"/>
<feature type="transmembrane region" description="Helical" evidence="8">
    <location>
        <begin position="67"/>
        <end position="90"/>
    </location>
</feature>
<evidence type="ECO:0000256" key="3">
    <source>
        <dbReference type="ARBA" id="ARBA00022448"/>
    </source>
</evidence>
<keyword evidence="7 8" id="KW-0472">Membrane</keyword>
<sequence length="373" mass="39579">MIPVEKHIEMARPTLAVLFLCVLIGASLWILRPFLPALIWATMVVVATWPLMLRAQRLFGNRRLPAVILMTLLVLLVLVVPLSVAIATIVGNVDQIAEWGKFLSDLRVQSLPAWVSEIPFVGSRLDQAWRQLAATGSNELAAKVAPYAGNLTRWFVSEIGSFGLVFVQFLLTVALSAVLYASGEQAADGVRRFGYRLSGERGESAVVLAGQAARAVALGVGVTAIVQSLLGGIGLAIAGVPFAPVLTAVMFMFCIAQLGPTLVLAPAVVWLYWGDNTGWGTFLLVWTVFVGTMDNFLRPVLIKQGADLPLLLILAGVIGGMLAFGLVGLFVGPVILAVGYTLLSAWINEAPREVATGAPGVGDVPAADRQTSA</sequence>
<keyword evidence="5 8" id="KW-0812">Transmembrane</keyword>
<evidence type="ECO:0000256" key="2">
    <source>
        <dbReference type="ARBA" id="ARBA00009773"/>
    </source>
</evidence>
<evidence type="ECO:0000256" key="7">
    <source>
        <dbReference type="ARBA" id="ARBA00023136"/>
    </source>
</evidence>
<feature type="transmembrane region" description="Helical" evidence="8">
    <location>
        <begin position="12"/>
        <end position="31"/>
    </location>
</feature>
<dbReference type="EMBL" id="JADJMH010000020">
    <property type="protein sequence ID" value="MBK7676484.1"/>
    <property type="molecule type" value="Genomic_DNA"/>
</dbReference>
<comment type="similarity">
    <text evidence="2">Belongs to the autoinducer-2 exporter (AI-2E) (TC 2.A.86) family.</text>
</comment>
<feature type="transmembrane region" description="Helical" evidence="8">
    <location>
        <begin position="159"/>
        <end position="181"/>
    </location>
</feature>
<dbReference type="Proteomes" id="UP000697998">
    <property type="component" value="Unassembled WGS sequence"/>
</dbReference>
<evidence type="ECO:0000313" key="9">
    <source>
        <dbReference type="EMBL" id="MBK7676484.1"/>
    </source>
</evidence>
<feature type="transmembrane region" description="Helical" evidence="8">
    <location>
        <begin position="228"/>
        <end position="246"/>
    </location>
</feature>
<feature type="transmembrane region" description="Helical" evidence="8">
    <location>
        <begin position="309"/>
        <end position="342"/>
    </location>
</feature>
<organism evidence="9 10">
    <name type="scientific">Candidatus Accumulibacter proximus</name>
    <dbReference type="NCBI Taxonomy" id="2954385"/>
    <lineage>
        <taxon>Bacteria</taxon>
        <taxon>Pseudomonadati</taxon>
        <taxon>Pseudomonadota</taxon>
        <taxon>Betaproteobacteria</taxon>
        <taxon>Candidatus Accumulibacter</taxon>
    </lineage>
</organism>
<dbReference type="AlphaFoldDB" id="A0A935Q016"/>
<evidence type="ECO:0000256" key="5">
    <source>
        <dbReference type="ARBA" id="ARBA00022692"/>
    </source>
</evidence>
<keyword evidence="6 8" id="KW-1133">Transmembrane helix</keyword>
<dbReference type="PANTHER" id="PTHR21716:SF67">
    <property type="entry name" value="TRANSPORT PROTEIN YDIK-RELATED"/>
    <property type="match status" value="1"/>
</dbReference>
<feature type="transmembrane region" description="Helical" evidence="8">
    <location>
        <begin position="253"/>
        <end position="273"/>
    </location>
</feature>
<dbReference type="NCBIfam" id="NF008216">
    <property type="entry name" value="PRK10983.1"/>
    <property type="match status" value="1"/>
</dbReference>
<dbReference type="GO" id="GO:0005886">
    <property type="term" value="C:plasma membrane"/>
    <property type="evidence" value="ECO:0007669"/>
    <property type="project" value="UniProtKB-SubCell"/>
</dbReference>
<dbReference type="InterPro" id="IPR002549">
    <property type="entry name" value="AI-2E-like"/>
</dbReference>
<evidence type="ECO:0000256" key="1">
    <source>
        <dbReference type="ARBA" id="ARBA00004651"/>
    </source>
</evidence>
<dbReference type="PANTHER" id="PTHR21716">
    <property type="entry name" value="TRANSMEMBRANE PROTEIN"/>
    <property type="match status" value="1"/>
</dbReference>
<dbReference type="Pfam" id="PF01594">
    <property type="entry name" value="AI-2E_transport"/>
    <property type="match status" value="1"/>
</dbReference>
<comment type="caution">
    <text evidence="9">The sequence shown here is derived from an EMBL/GenBank/DDBJ whole genome shotgun (WGS) entry which is preliminary data.</text>
</comment>
<feature type="transmembrane region" description="Helical" evidence="8">
    <location>
        <begin position="279"/>
        <end position="297"/>
    </location>
</feature>
<evidence type="ECO:0000256" key="6">
    <source>
        <dbReference type="ARBA" id="ARBA00022989"/>
    </source>
</evidence>
<keyword evidence="4" id="KW-1003">Cell membrane</keyword>
<evidence type="ECO:0000256" key="8">
    <source>
        <dbReference type="SAM" id="Phobius"/>
    </source>
</evidence>
<gene>
    <name evidence="9" type="primary">ydiK</name>
    <name evidence="9" type="ORF">IPJ27_17960</name>
</gene>
<feature type="transmembrane region" description="Helical" evidence="8">
    <location>
        <begin position="37"/>
        <end position="55"/>
    </location>
</feature>
<reference evidence="9 10" key="1">
    <citation type="submission" date="2020-10" db="EMBL/GenBank/DDBJ databases">
        <title>Connecting structure to function with the recovery of over 1000 high-quality activated sludge metagenome-assembled genomes encoding full-length rRNA genes using long-read sequencing.</title>
        <authorList>
            <person name="Singleton C.M."/>
            <person name="Petriglieri F."/>
            <person name="Kristensen J.M."/>
            <person name="Kirkegaard R.H."/>
            <person name="Michaelsen T.Y."/>
            <person name="Andersen M.H."/>
            <person name="Karst S.M."/>
            <person name="Dueholm M.S."/>
            <person name="Nielsen P.H."/>
            <person name="Albertsen M."/>
        </authorList>
    </citation>
    <scope>NUCLEOTIDE SEQUENCE [LARGE SCALE GENOMIC DNA]</scope>
    <source>
        <strain evidence="9">EsbW_18-Q3-R4-48_BATAC.285</strain>
    </source>
</reference>
<evidence type="ECO:0000313" key="10">
    <source>
        <dbReference type="Proteomes" id="UP000697998"/>
    </source>
</evidence>
<keyword evidence="3" id="KW-0813">Transport</keyword>
<comment type="subcellular location">
    <subcellularLocation>
        <location evidence="1">Cell membrane</location>
        <topology evidence="1">Multi-pass membrane protein</topology>
    </subcellularLocation>
</comment>
<evidence type="ECO:0000256" key="4">
    <source>
        <dbReference type="ARBA" id="ARBA00022475"/>
    </source>
</evidence>
<accession>A0A935Q016</accession>